<proteinExistence type="predicted"/>
<evidence type="ECO:0000313" key="3">
    <source>
        <dbReference type="Proteomes" id="UP000314294"/>
    </source>
</evidence>
<evidence type="ECO:0000313" key="2">
    <source>
        <dbReference type="EMBL" id="TNN31779.1"/>
    </source>
</evidence>
<sequence length="72" mass="7736">MSLIGLIHSNKGRLRPTWSGGGQRVDVWIPHTSSMCHAAAELLLTGRLTAPTLSSPSAARRRGSVETKTKAR</sequence>
<dbReference type="EMBL" id="SRLO01003160">
    <property type="protein sequence ID" value="TNN31779.1"/>
    <property type="molecule type" value="Genomic_DNA"/>
</dbReference>
<feature type="region of interest" description="Disordered" evidence="1">
    <location>
        <begin position="52"/>
        <end position="72"/>
    </location>
</feature>
<dbReference type="AlphaFoldDB" id="A0A4Z2ESJ7"/>
<evidence type="ECO:0000256" key="1">
    <source>
        <dbReference type="SAM" id="MobiDB-lite"/>
    </source>
</evidence>
<organism evidence="2 3">
    <name type="scientific">Liparis tanakae</name>
    <name type="common">Tanaka's snailfish</name>
    <dbReference type="NCBI Taxonomy" id="230148"/>
    <lineage>
        <taxon>Eukaryota</taxon>
        <taxon>Metazoa</taxon>
        <taxon>Chordata</taxon>
        <taxon>Craniata</taxon>
        <taxon>Vertebrata</taxon>
        <taxon>Euteleostomi</taxon>
        <taxon>Actinopterygii</taxon>
        <taxon>Neopterygii</taxon>
        <taxon>Teleostei</taxon>
        <taxon>Neoteleostei</taxon>
        <taxon>Acanthomorphata</taxon>
        <taxon>Eupercaria</taxon>
        <taxon>Perciformes</taxon>
        <taxon>Cottioidei</taxon>
        <taxon>Cottales</taxon>
        <taxon>Liparidae</taxon>
        <taxon>Liparis</taxon>
    </lineage>
</organism>
<feature type="compositionally biased region" description="Basic and acidic residues" evidence="1">
    <location>
        <begin position="63"/>
        <end position="72"/>
    </location>
</feature>
<gene>
    <name evidence="2" type="ORF">EYF80_058064</name>
</gene>
<accession>A0A4Z2ESJ7</accession>
<protein>
    <submittedName>
        <fullName evidence="2">Uncharacterized protein</fullName>
    </submittedName>
</protein>
<name>A0A4Z2ESJ7_9TELE</name>
<comment type="caution">
    <text evidence="2">The sequence shown here is derived from an EMBL/GenBank/DDBJ whole genome shotgun (WGS) entry which is preliminary data.</text>
</comment>
<reference evidence="2 3" key="1">
    <citation type="submission" date="2019-03" db="EMBL/GenBank/DDBJ databases">
        <title>First draft genome of Liparis tanakae, snailfish: a comprehensive survey of snailfish specific genes.</title>
        <authorList>
            <person name="Kim W."/>
            <person name="Song I."/>
            <person name="Jeong J.-H."/>
            <person name="Kim D."/>
            <person name="Kim S."/>
            <person name="Ryu S."/>
            <person name="Song J.Y."/>
            <person name="Lee S.K."/>
        </authorList>
    </citation>
    <scope>NUCLEOTIDE SEQUENCE [LARGE SCALE GENOMIC DNA]</scope>
    <source>
        <tissue evidence="2">Muscle</tissue>
    </source>
</reference>
<dbReference type="Proteomes" id="UP000314294">
    <property type="component" value="Unassembled WGS sequence"/>
</dbReference>
<keyword evidence="3" id="KW-1185">Reference proteome</keyword>